<feature type="region of interest" description="Disordered" evidence="1">
    <location>
        <begin position="247"/>
        <end position="284"/>
    </location>
</feature>
<dbReference type="InterPro" id="IPR029006">
    <property type="entry name" value="ADF-H/Gelsolin-like_dom_sf"/>
</dbReference>
<dbReference type="Pfam" id="PF00626">
    <property type="entry name" value="Gelsolin"/>
    <property type="match status" value="2"/>
</dbReference>
<dbReference type="PANTHER" id="PTHR11977:SF130">
    <property type="entry name" value="SEVERIN"/>
    <property type="match status" value="1"/>
</dbReference>
<dbReference type="GeneID" id="136812617"/>
<feature type="domain" description="Gelsolin-like" evidence="2">
    <location>
        <begin position="55"/>
        <end position="137"/>
    </location>
</feature>
<protein>
    <recommendedName>
        <fullName evidence="2">Gelsolin-like domain-containing protein</fullName>
    </recommendedName>
</protein>
<dbReference type="Proteomes" id="UP000594262">
    <property type="component" value="Unplaced"/>
</dbReference>
<feature type="compositionally biased region" description="Basic and acidic residues" evidence="1">
    <location>
        <begin position="253"/>
        <end position="265"/>
    </location>
</feature>
<dbReference type="GO" id="GO:0015629">
    <property type="term" value="C:actin cytoskeleton"/>
    <property type="evidence" value="ECO:0007669"/>
    <property type="project" value="TreeGrafter"/>
</dbReference>
<accession>A0A7M5V8E5</accession>
<evidence type="ECO:0000259" key="2">
    <source>
        <dbReference type="Pfam" id="PF00626"/>
    </source>
</evidence>
<reference evidence="3" key="1">
    <citation type="submission" date="2021-01" db="UniProtKB">
        <authorList>
            <consortium name="EnsemblMetazoa"/>
        </authorList>
    </citation>
    <scope>IDENTIFICATION</scope>
</reference>
<organism evidence="3 4">
    <name type="scientific">Clytia hemisphaerica</name>
    <dbReference type="NCBI Taxonomy" id="252671"/>
    <lineage>
        <taxon>Eukaryota</taxon>
        <taxon>Metazoa</taxon>
        <taxon>Cnidaria</taxon>
        <taxon>Hydrozoa</taxon>
        <taxon>Hydroidolina</taxon>
        <taxon>Leptothecata</taxon>
        <taxon>Obeliida</taxon>
        <taxon>Clytiidae</taxon>
        <taxon>Clytia</taxon>
    </lineage>
</organism>
<dbReference type="AlphaFoldDB" id="A0A7M5V8E5"/>
<dbReference type="PANTHER" id="PTHR11977">
    <property type="entry name" value="VILLIN"/>
    <property type="match status" value="1"/>
</dbReference>
<evidence type="ECO:0000313" key="3">
    <source>
        <dbReference type="EnsemblMetazoa" id="CLYHEMP011435.1"/>
    </source>
</evidence>
<dbReference type="CDD" id="cd11290">
    <property type="entry name" value="gelsolin_S1_like"/>
    <property type="match status" value="1"/>
</dbReference>
<dbReference type="RefSeq" id="XP_066925249.1">
    <property type="nucleotide sequence ID" value="XM_067069148.1"/>
</dbReference>
<dbReference type="InterPro" id="IPR007123">
    <property type="entry name" value="Gelsolin-like_dom"/>
</dbReference>
<keyword evidence="4" id="KW-1185">Reference proteome</keyword>
<dbReference type="SMART" id="SM00262">
    <property type="entry name" value="GEL"/>
    <property type="match status" value="3"/>
</dbReference>
<dbReference type="GO" id="GO:0005737">
    <property type="term" value="C:cytoplasm"/>
    <property type="evidence" value="ECO:0007669"/>
    <property type="project" value="TreeGrafter"/>
</dbReference>
<dbReference type="InterPro" id="IPR007122">
    <property type="entry name" value="Villin/Gelsolin"/>
</dbReference>
<name>A0A7M5V8E5_9CNID</name>
<proteinExistence type="predicted"/>
<dbReference type="SUPFAM" id="SSF55753">
    <property type="entry name" value="Actin depolymerizing proteins"/>
    <property type="match status" value="3"/>
</dbReference>
<dbReference type="Gene3D" id="3.40.20.10">
    <property type="entry name" value="Severin"/>
    <property type="match status" value="3"/>
</dbReference>
<sequence length="361" mass="41218">MGGEGKEKFTWKDSNVGLFGSDADKKVKKESATTEPAWKGIGQKVGIRIWRINKFKVEKIPQEEYGKFFSGDSYIVLRTYKEEESDVLLYDVHFWIGKYSTADEYGTAAYKTVELDTFLDDKAIQHREVQANESELFKSYFDFFTIMKGGYDSGFTRVTPDSYKHRLYHVVGEKKQIAVNEIGFKKGNLNSEDVFIVDLGLRIFQFNGETANKDEKFRATQYVQQLRSERMGKPRLDILEEKSISQKHPMYKKLPEGQSKEKGEQPENSPAMLRVTDSSGHRTSMKEISTGLDKSKLDNNDVIICSAPRSIWVWIGGAASVDERKNAMAYAHKYASELTNPFVPITVIPAGKETKEFHEVF</sequence>
<dbReference type="OrthoDB" id="6375767at2759"/>
<evidence type="ECO:0000313" key="4">
    <source>
        <dbReference type="Proteomes" id="UP000594262"/>
    </source>
</evidence>
<dbReference type="EnsemblMetazoa" id="CLYHEMT011435.1">
    <property type="protein sequence ID" value="CLYHEMP011435.1"/>
    <property type="gene ID" value="CLYHEMG011435"/>
</dbReference>
<dbReference type="GO" id="GO:0008154">
    <property type="term" value="P:actin polymerization or depolymerization"/>
    <property type="evidence" value="ECO:0007669"/>
    <property type="project" value="TreeGrafter"/>
</dbReference>
<dbReference type="PRINTS" id="PR00597">
    <property type="entry name" value="GELSOLIN"/>
</dbReference>
<feature type="domain" description="Gelsolin-like" evidence="2">
    <location>
        <begin position="181"/>
        <end position="240"/>
    </location>
</feature>
<evidence type="ECO:0000256" key="1">
    <source>
        <dbReference type="SAM" id="MobiDB-lite"/>
    </source>
</evidence>
<dbReference type="GO" id="GO:0051015">
    <property type="term" value="F:actin filament binding"/>
    <property type="evidence" value="ECO:0007669"/>
    <property type="project" value="InterPro"/>
</dbReference>